<dbReference type="Proteomes" id="UP000288388">
    <property type="component" value="Unassembled WGS sequence"/>
</dbReference>
<evidence type="ECO:0000313" key="2">
    <source>
        <dbReference type="Proteomes" id="UP000288388"/>
    </source>
</evidence>
<proteinExistence type="predicted"/>
<name>A0A437UPB5_ENTAV</name>
<gene>
    <name evidence="1" type="ORF">EK398_11815</name>
</gene>
<dbReference type="EMBL" id="RYZS01000001">
    <property type="protein sequence ID" value="RVU95463.1"/>
    <property type="molecule type" value="Genomic_DNA"/>
</dbReference>
<organism evidence="1 2">
    <name type="scientific">Enterococcus avium</name>
    <name type="common">Streptococcus avium</name>
    <dbReference type="NCBI Taxonomy" id="33945"/>
    <lineage>
        <taxon>Bacteria</taxon>
        <taxon>Bacillati</taxon>
        <taxon>Bacillota</taxon>
        <taxon>Bacilli</taxon>
        <taxon>Lactobacillales</taxon>
        <taxon>Enterococcaceae</taxon>
        <taxon>Enterococcus</taxon>
    </lineage>
</organism>
<sequence length="351" mass="38178">MDLLKLIKNRITTEWKETFNKNVDILNRKARDQDQKLETTNSRIDNLVLHSGGDSQNEVVDARVNNNAEQFDTLQGRLTAAENKHDLDVQDINDIQNDQQKQMEQLNNGIGKLMGTYGATIDLFVSIEKGDDKSGDGTEQNPFATIQMAVNQIPLISSARATIWVDDGVYLENVILASIFCVSLTIRTIQNVDSFDLSKVDLPVKVRSIGFASSAGYFHIYGLQAVDTANAIQTDGNTCAFFCKQGGYLALNKVKCAENTSSSTNYNALYVNGNSKMNIYYSHFVNQAILLRASAMSTALFSGTNTGSGNVVGISADSGATVTDASTTTSNSTTRHKTQLGLIITKGTVLS</sequence>
<protein>
    <submittedName>
        <fullName evidence="1">Uncharacterized protein</fullName>
    </submittedName>
</protein>
<accession>A0A437UPB5</accession>
<evidence type="ECO:0000313" key="1">
    <source>
        <dbReference type="EMBL" id="RVU95463.1"/>
    </source>
</evidence>
<dbReference type="Gene3D" id="3.30.1910.20">
    <property type="entry name" value="asparaginyl-tRNA synthetase, N-terminal domain"/>
    <property type="match status" value="1"/>
</dbReference>
<dbReference type="SUPFAM" id="SSF51126">
    <property type="entry name" value="Pectin lyase-like"/>
    <property type="match status" value="1"/>
</dbReference>
<dbReference type="RefSeq" id="WP_127979178.1">
    <property type="nucleotide sequence ID" value="NZ_RYZS01000001.1"/>
</dbReference>
<dbReference type="AlphaFoldDB" id="A0A437UPB5"/>
<reference evidence="1 2" key="1">
    <citation type="submission" date="2018-12" db="EMBL/GenBank/DDBJ databases">
        <title>A novel vanA-carrying plasmid in a clinical isolate of Enterococcus avium.</title>
        <authorList>
            <person name="Bernasconi O.J."/>
            <person name="Luzzaro F."/>
            <person name="Endimiani A."/>
        </authorList>
    </citation>
    <scope>NUCLEOTIDE SEQUENCE [LARGE SCALE GENOMIC DNA]</scope>
    <source>
        <strain evidence="1 2">LC0559/18</strain>
    </source>
</reference>
<comment type="caution">
    <text evidence="1">The sequence shown here is derived from an EMBL/GenBank/DDBJ whole genome shotgun (WGS) entry which is preliminary data.</text>
</comment>
<dbReference type="InterPro" id="IPR011050">
    <property type="entry name" value="Pectin_lyase_fold/virulence"/>
</dbReference>